<comment type="function">
    <text evidence="16">Catalyzes the phosphorylation of pantothenate (Pan), the first step in CoA biosynthesis.</text>
</comment>
<evidence type="ECO:0000313" key="17">
    <source>
        <dbReference type="EMBL" id="MSS40147.1"/>
    </source>
</evidence>
<evidence type="ECO:0000256" key="13">
    <source>
        <dbReference type="ARBA" id="ARBA00022993"/>
    </source>
</evidence>
<organism evidence="17 18">
    <name type="scientific">Clostridium scindens (strain JCM 10418 / VPI 12708)</name>
    <dbReference type="NCBI Taxonomy" id="29347"/>
    <lineage>
        <taxon>Bacteria</taxon>
        <taxon>Bacillati</taxon>
        <taxon>Bacillota</taxon>
        <taxon>Clostridia</taxon>
        <taxon>Lachnospirales</taxon>
        <taxon>Lachnospiraceae</taxon>
    </lineage>
</organism>
<evidence type="ECO:0000256" key="7">
    <source>
        <dbReference type="ARBA" id="ARBA00022490"/>
    </source>
</evidence>
<keyword evidence="11 16" id="KW-0067">ATP-binding</keyword>
<sequence length="256" mass="27513">MLLVIDVGNTNITLGAFRGDELLGTYRMTTKQPRTSDEYGITLKELVEHQGVSSMDINAVIIASVVPDVMHSLGSAIIKYFGVKPIVVSAGIKTGIRIVTENPRQVGSDRIVDAVAAYTLHGGPVIVVDFGTATTYDLVGQDGTFEAAVTAPGIRTSAQAMWGQAAMLPAIEIRKPESILAKETISSMQAGLVYGQIGQTEYIINRMKKESGYPEAKVVATGGLGKIIAPETNVIDVYDSQLTLKGLRIIYEKNRR</sequence>
<evidence type="ECO:0000256" key="2">
    <source>
        <dbReference type="ARBA" id="ARBA00001958"/>
    </source>
</evidence>
<accession>A0A844F8W5</accession>
<comment type="subcellular location">
    <subcellularLocation>
        <location evidence="3 16">Cytoplasm</location>
    </subcellularLocation>
</comment>
<protein>
    <recommendedName>
        <fullName evidence="15 16">Type III pantothenate kinase</fullName>
        <ecNumber evidence="6 16">2.7.1.33</ecNumber>
    </recommendedName>
    <alternativeName>
        <fullName evidence="16">PanK-III</fullName>
    </alternativeName>
    <alternativeName>
        <fullName evidence="16">Pantothenic acid kinase</fullName>
    </alternativeName>
</protein>
<feature type="binding site" evidence="16">
    <location>
        <position position="129"/>
    </location>
    <ligand>
        <name>K(+)</name>
        <dbReference type="ChEBI" id="CHEBI:29103"/>
    </ligand>
</feature>
<dbReference type="InterPro" id="IPR004619">
    <property type="entry name" value="Type_III_PanK"/>
</dbReference>
<feature type="binding site" evidence="16">
    <location>
        <begin position="107"/>
        <end position="110"/>
    </location>
    <ligand>
        <name>substrate</name>
    </ligand>
</feature>
<comment type="cofactor">
    <cofactor evidence="2">
        <name>K(+)</name>
        <dbReference type="ChEBI" id="CHEBI:29103"/>
    </cofactor>
</comment>
<dbReference type="GO" id="GO:0004594">
    <property type="term" value="F:pantothenate kinase activity"/>
    <property type="evidence" value="ECO:0007669"/>
    <property type="project" value="UniProtKB-UniRule"/>
</dbReference>
<comment type="pathway">
    <text evidence="4 16">Cofactor biosynthesis; coenzyme A biosynthesis; CoA from (R)-pantothenate: step 1/5.</text>
</comment>
<proteinExistence type="inferred from homology"/>
<dbReference type="Proteomes" id="UP000462363">
    <property type="component" value="Unassembled WGS sequence"/>
</dbReference>
<comment type="cofactor">
    <cofactor evidence="16">
        <name>NH4(+)</name>
        <dbReference type="ChEBI" id="CHEBI:28938"/>
    </cofactor>
    <cofactor evidence="16">
        <name>K(+)</name>
        <dbReference type="ChEBI" id="CHEBI:29103"/>
    </cofactor>
    <text evidence="16">A monovalent cation. Ammonium or potassium.</text>
</comment>
<keyword evidence="8 16" id="KW-0808">Transferase</keyword>
<keyword evidence="16" id="KW-0479">Metal-binding</keyword>
<reference evidence="17 18" key="1">
    <citation type="submission" date="2019-08" db="EMBL/GenBank/DDBJ databases">
        <title>In-depth cultivation of the pig gut microbiome towards novel bacterial diversity and tailored functional studies.</title>
        <authorList>
            <person name="Wylensek D."/>
            <person name="Hitch T.C.A."/>
            <person name="Clavel T."/>
        </authorList>
    </citation>
    <scope>NUCLEOTIDE SEQUENCE [LARGE SCALE GENOMIC DNA]</scope>
    <source>
        <strain evidence="17 18">BL-389-WT-3D</strain>
    </source>
</reference>
<feature type="active site" description="Proton acceptor" evidence="16">
    <location>
        <position position="109"/>
    </location>
</feature>
<evidence type="ECO:0000256" key="12">
    <source>
        <dbReference type="ARBA" id="ARBA00022958"/>
    </source>
</evidence>
<evidence type="ECO:0000256" key="16">
    <source>
        <dbReference type="HAMAP-Rule" id="MF_01274"/>
    </source>
</evidence>
<dbReference type="CDD" id="cd24015">
    <property type="entry name" value="ASKHA_NBD_PanK-III"/>
    <property type="match status" value="1"/>
</dbReference>
<evidence type="ECO:0000313" key="18">
    <source>
        <dbReference type="Proteomes" id="UP000462363"/>
    </source>
</evidence>
<dbReference type="NCBIfam" id="NF009855">
    <property type="entry name" value="PRK13321.1"/>
    <property type="match status" value="1"/>
</dbReference>
<name>A0A844F8W5_CLOSV</name>
<dbReference type="SUPFAM" id="SSF53067">
    <property type="entry name" value="Actin-like ATPase domain"/>
    <property type="match status" value="2"/>
</dbReference>
<evidence type="ECO:0000256" key="8">
    <source>
        <dbReference type="ARBA" id="ARBA00022679"/>
    </source>
</evidence>
<evidence type="ECO:0000256" key="10">
    <source>
        <dbReference type="ARBA" id="ARBA00022777"/>
    </source>
</evidence>
<feature type="binding site" evidence="16">
    <location>
        <position position="184"/>
    </location>
    <ligand>
        <name>substrate</name>
    </ligand>
</feature>
<dbReference type="GO" id="GO:0005737">
    <property type="term" value="C:cytoplasm"/>
    <property type="evidence" value="ECO:0007669"/>
    <property type="project" value="UniProtKB-SubCell"/>
</dbReference>
<evidence type="ECO:0000256" key="4">
    <source>
        <dbReference type="ARBA" id="ARBA00005225"/>
    </source>
</evidence>
<dbReference type="GO" id="GO:0046872">
    <property type="term" value="F:metal ion binding"/>
    <property type="evidence" value="ECO:0007669"/>
    <property type="project" value="UniProtKB-KW"/>
</dbReference>
<gene>
    <name evidence="16" type="primary">coaX</name>
    <name evidence="17" type="ORF">FYJ37_07235</name>
</gene>
<evidence type="ECO:0000256" key="6">
    <source>
        <dbReference type="ARBA" id="ARBA00012102"/>
    </source>
</evidence>
<comment type="caution">
    <text evidence="16">Lacks conserved residue(s) required for the propagation of feature annotation.</text>
</comment>
<keyword evidence="7 16" id="KW-0963">Cytoplasm</keyword>
<evidence type="ECO:0000256" key="1">
    <source>
        <dbReference type="ARBA" id="ARBA00001206"/>
    </source>
</evidence>
<dbReference type="EMBL" id="VUMB01000012">
    <property type="protein sequence ID" value="MSS40147.1"/>
    <property type="molecule type" value="Genomic_DNA"/>
</dbReference>
<evidence type="ECO:0000256" key="5">
    <source>
        <dbReference type="ARBA" id="ARBA00011738"/>
    </source>
</evidence>
<evidence type="ECO:0000256" key="9">
    <source>
        <dbReference type="ARBA" id="ARBA00022741"/>
    </source>
</evidence>
<evidence type="ECO:0000256" key="15">
    <source>
        <dbReference type="ARBA" id="ARBA00040883"/>
    </source>
</evidence>
<comment type="similarity">
    <text evidence="14 16">Belongs to the type III pantothenate kinase family.</text>
</comment>
<dbReference type="InterPro" id="IPR043129">
    <property type="entry name" value="ATPase_NBD"/>
</dbReference>
<keyword evidence="12 16" id="KW-0630">Potassium</keyword>
<dbReference type="NCBIfam" id="TIGR00671">
    <property type="entry name" value="baf"/>
    <property type="match status" value="1"/>
</dbReference>
<evidence type="ECO:0000256" key="3">
    <source>
        <dbReference type="ARBA" id="ARBA00004496"/>
    </source>
</evidence>
<dbReference type="Gene3D" id="3.30.420.40">
    <property type="match status" value="2"/>
</dbReference>
<comment type="subunit">
    <text evidence="5 16">Homodimer.</text>
</comment>
<dbReference type="EC" id="2.7.1.33" evidence="6 16"/>
<dbReference type="GO" id="GO:0015937">
    <property type="term" value="P:coenzyme A biosynthetic process"/>
    <property type="evidence" value="ECO:0007669"/>
    <property type="project" value="UniProtKB-UniRule"/>
</dbReference>
<keyword evidence="10 16" id="KW-0418">Kinase</keyword>
<dbReference type="UniPathway" id="UPA00241">
    <property type="reaction ID" value="UER00352"/>
</dbReference>
<dbReference type="PANTHER" id="PTHR34265">
    <property type="entry name" value="TYPE III PANTOTHENATE KINASE"/>
    <property type="match status" value="1"/>
</dbReference>
<dbReference type="GO" id="GO:0005524">
    <property type="term" value="F:ATP binding"/>
    <property type="evidence" value="ECO:0007669"/>
    <property type="project" value="UniProtKB-UniRule"/>
</dbReference>
<dbReference type="Pfam" id="PF03309">
    <property type="entry name" value="Pan_kinase"/>
    <property type="match status" value="1"/>
</dbReference>
<comment type="caution">
    <text evidence="17">The sequence shown here is derived from an EMBL/GenBank/DDBJ whole genome shotgun (WGS) entry which is preliminary data.</text>
</comment>
<comment type="catalytic activity">
    <reaction evidence="1 16">
        <text>(R)-pantothenate + ATP = (R)-4'-phosphopantothenate + ADP + H(+)</text>
        <dbReference type="Rhea" id="RHEA:16373"/>
        <dbReference type="ChEBI" id="CHEBI:10986"/>
        <dbReference type="ChEBI" id="CHEBI:15378"/>
        <dbReference type="ChEBI" id="CHEBI:29032"/>
        <dbReference type="ChEBI" id="CHEBI:30616"/>
        <dbReference type="ChEBI" id="CHEBI:456216"/>
        <dbReference type="EC" id="2.7.1.33"/>
    </reaction>
</comment>
<evidence type="ECO:0000256" key="11">
    <source>
        <dbReference type="ARBA" id="ARBA00022840"/>
    </source>
</evidence>
<dbReference type="PANTHER" id="PTHR34265:SF1">
    <property type="entry name" value="TYPE III PANTOTHENATE KINASE"/>
    <property type="match status" value="1"/>
</dbReference>
<dbReference type="AlphaFoldDB" id="A0A844F8W5"/>
<feature type="binding site" evidence="16">
    <location>
        <position position="132"/>
    </location>
    <ligand>
        <name>ATP</name>
        <dbReference type="ChEBI" id="CHEBI:30616"/>
    </ligand>
</feature>
<dbReference type="RefSeq" id="WP_154323245.1">
    <property type="nucleotide sequence ID" value="NZ_CAMBVY010000045.1"/>
</dbReference>
<dbReference type="HAMAP" id="MF_01274">
    <property type="entry name" value="Pantothen_kinase_3"/>
    <property type="match status" value="1"/>
</dbReference>
<keyword evidence="13 16" id="KW-0173">Coenzyme A biosynthesis</keyword>
<keyword evidence="9 16" id="KW-0547">Nucleotide-binding</keyword>
<evidence type="ECO:0000256" key="14">
    <source>
        <dbReference type="ARBA" id="ARBA00038036"/>
    </source>
</evidence>
<feature type="binding site" evidence="16">
    <location>
        <begin position="6"/>
        <end position="13"/>
    </location>
    <ligand>
        <name>ATP</name>
        <dbReference type="ChEBI" id="CHEBI:30616"/>
    </ligand>
</feature>